<keyword evidence="4" id="KW-0597">Phosphoprotein</keyword>
<keyword evidence="9" id="KW-0902">Two-component regulatory system</keyword>
<keyword evidence="6 11" id="KW-0812">Transmembrane</keyword>
<evidence type="ECO:0000259" key="13">
    <source>
        <dbReference type="PROSITE" id="PS50885"/>
    </source>
</evidence>
<dbReference type="CDD" id="cd00075">
    <property type="entry name" value="HATPase"/>
    <property type="match status" value="1"/>
</dbReference>
<keyword evidence="5 14" id="KW-0808">Transferase</keyword>
<protein>
    <recommendedName>
        <fullName evidence="3">histidine kinase</fullName>
        <ecNumber evidence="3">2.7.13.3</ecNumber>
    </recommendedName>
</protein>
<dbReference type="InterPro" id="IPR050428">
    <property type="entry name" value="TCS_sensor_his_kinase"/>
</dbReference>
<dbReference type="PROSITE" id="PS50109">
    <property type="entry name" value="HIS_KIN"/>
    <property type="match status" value="1"/>
</dbReference>
<dbReference type="Gene3D" id="6.10.340.10">
    <property type="match status" value="1"/>
</dbReference>
<dbReference type="EC" id="2.7.13.3" evidence="3"/>
<feature type="transmembrane region" description="Helical" evidence="11">
    <location>
        <begin position="21"/>
        <end position="44"/>
    </location>
</feature>
<dbReference type="SMART" id="SM00304">
    <property type="entry name" value="HAMP"/>
    <property type="match status" value="1"/>
</dbReference>
<dbReference type="AlphaFoldDB" id="A0A0B7P038"/>
<evidence type="ECO:0000256" key="6">
    <source>
        <dbReference type="ARBA" id="ARBA00022692"/>
    </source>
</evidence>
<evidence type="ECO:0000256" key="5">
    <source>
        <dbReference type="ARBA" id="ARBA00022679"/>
    </source>
</evidence>
<dbReference type="GO" id="GO:0005886">
    <property type="term" value="C:plasma membrane"/>
    <property type="evidence" value="ECO:0007669"/>
    <property type="project" value="UniProtKB-SubCell"/>
</dbReference>
<dbReference type="PROSITE" id="PS50885">
    <property type="entry name" value="HAMP"/>
    <property type="match status" value="1"/>
</dbReference>
<dbReference type="InterPro" id="IPR003661">
    <property type="entry name" value="HisK_dim/P_dom"/>
</dbReference>
<dbReference type="SUPFAM" id="SSF158472">
    <property type="entry name" value="HAMP domain-like"/>
    <property type="match status" value="1"/>
</dbReference>
<dbReference type="Gene3D" id="1.10.287.130">
    <property type="match status" value="1"/>
</dbReference>
<dbReference type="SUPFAM" id="SSF47384">
    <property type="entry name" value="Homodimeric domain of signal transducing histidine kinase"/>
    <property type="match status" value="1"/>
</dbReference>
<accession>A0A0B7P038</accession>
<dbReference type="CDD" id="cd06225">
    <property type="entry name" value="HAMP"/>
    <property type="match status" value="1"/>
</dbReference>
<keyword evidence="7 14" id="KW-0418">Kinase</keyword>
<evidence type="ECO:0000256" key="11">
    <source>
        <dbReference type="SAM" id="Phobius"/>
    </source>
</evidence>
<evidence type="ECO:0000256" key="2">
    <source>
        <dbReference type="ARBA" id="ARBA00004236"/>
    </source>
</evidence>
<feature type="transmembrane region" description="Helical" evidence="11">
    <location>
        <begin position="176"/>
        <end position="196"/>
    </location>
</feature>
<evidence type="ECO:0000256" key="10">
    <source>
        <dbReference type="ARBA" id="ARBA00023136"/>
    </source>
</evidence>
<dbReference type="InterPro" id="IPR005467">
    <property type="entry name" value="His_kinase_dom"/>
</dbReference>
<dbReference type="EMBL" id="LM676424">
    <property type="protein sequence ID" value="CEP26762.1"/>
    <property type="molecule type" value="Genomic_DNA"/>
</dbReference>
<reference evidence="14" key="1">
    <citation type="submission" date="2014-08" db="EMBL/GenBank/DDBJ databases">
        <authorList>
            <person name="Falentin Helene"/>
        </authorList>
    </citation>
    <scope>NUCLEOTIDE SEQUENCE</scope>
</reference>
<dbReference type="Pfam" id="PF00512">
    <property type="entry name" value="HisKA"/>
    <property type="match status" value="1"/>
</dbReference>
<evidence type="ECO:0000313" key="14">
    <source>
        <dbReference type="EMBL" id="CEP26762.1"/>
    </source>
</evidence>
<dbReference type="InterPro" id="IPR003594">
    <property type="entry name" value="HATPase_dom"/>
</dbReference>
<evidence type="ECO:0000256" key="1">
    <source>
        <dbReference type="ARBA" id="ARBA00000085"/>
    </source>
</evidence>
<dbReference type="SMART" id="SM00388">
    <property type="entry name" value="HisKA"/>
    <property type="match status" value="1"/>
</dbReference>
<feature type="domain" description="HAMP" evidence="13">
    <location>
        <begin position="197"/>
        <end position="249"/>
    </location>
</feature>
<organism evidence="14">
    <name type="scientific">Propionibacterium freudenreichii subsp. freudenreichii</name>
    <dbReference type="NCBI Taxonomy" id="66712"/>
    <lineage>
        <taxon>Bacteria</taxon>
        <taxon>Bacillati</taxon>
        <taxon>Actinomycetota</taxon>
        <taxon>Actinomycetes</taxon>
        <taxon>Propionibacteriales</taxon>
        <taxon>Propionibacteriaceae</taxon>
        <taxon>Propionibacterium</taxon>
    </lineage>
</organism>
<dbReference type="GO" id="GO:0000155">
    <property type="term" value="F:phosphorelay sensor kinase activity"/>
    <property type="evidence" value="ECO:0007669"/>
    <property type="project" value="InterPro"/>
</dbReference>
<dbReference type="PANTHER" id="PTHR45436">
    <property type="entry name" value="SENSOR HISTIDINE KINASE YKOH"/>
    <property type="match status" value="1"/>
</dbReference>
<dbReference type="SUPFAM" id="SSF55874">
    <property type="entry name" value="ATPase domain of HSP90 chaperone/DNA topoisomerase II/histidine kinase"/>
    <property type="match status" value="1"/>
</dbReference>
<dbReference type="Pfam" id="PF02518">
    <property type="entry name" value="HATPase_c"/>
    <property type="match status" value="1"/>
</dbReference>
<dbReference type="InterPro" id="IPR036097">
    <property type="entry name" value="HisK_dim/P_sf"/>
</dbReference>
<sequence>MIRPLRRAVLGRNGEPRTLQQRFAAMTAAVVALAVAVVGMIAYVSTSRSLYGQVDDELVSVAGYMVTPIASDVTGMGGLNSSSLQAANVNIVLVKSDRSIVRVQGEKVSIQPDAPEVAVARMKFGKSTRTVSLGPDGQRYRLVAVPMEAKDNSSYALVLARPLEPLVDTLDQLRAILLWLGIGFTIIAAAVGYTIGRRVMQPLRQLSDAVAHVTETDELVPIGSTRADELGDLSRAFDTMMHSLASSRNRQKYLIADASHELRTPLTSMRTNVELLVADEKSGMLPEGARAEILGDVAAQLGEFTSLVGDLVQLSRDDVVLPSPEPLDFAEVVESAITRAKRRGSSLNFDVSLEPFYVVGEPDTLERAVTNLLDNAVKFSPRGGTVHVHLAGDTLTVSDEGPGIAQDDLPHIFDRFYRSNKARNTPGTGLGLSIVAHTVKAHGGWVHADNAPGGGAMFTVRLPAAPPEVVAQMDH</sequence>
<name>A0A0B7P038_PROFF</name>
<dbReference type="InterPro" id="IPR004358">
    <property type="entry name" value="Sig_transdc_His_kin-like_C"/>
</dbReference>
<dbReference type="SMART" id="SM00387">
    <property type="entry name" value="HATPase_c"/>
    <property type="match status" value="1"/>
</dbReference>
<dbReference type="PRINTS" id="PR00344">
    <property type="entry name" value="BCTRLSENSOR"/>
</dbReference>
<dbReference type="FunFam" id="3.30.565.10:FF:000006">
    <property type="entry name" value="Sensor histidine kinase WalK"/>
    <property type="match status" value="1"/>
</dbReference>
<dbReference type="Gene3D" id="3.30.565.10">
    <property type="entry name" value="Histidine kinase-like ATPase, C-terminal domain"/>
    <property type="match status" value="1"/>
</dbReference>
<dbReference type="PANTHER" id="PTHR45436:SF5">
    <property type="entry name" value="SENSOR HISTIDINE KINASE TRCS"/>
    <property type="match status" value="1"/>
</dbReference>
<dbReference type="Pfam" id="PF00672">
    <property type="entry name" value="HAMP"/>
    <property type="match status" value="1"/>
</dbReference>
<keyword evidence="10 11" id="KW-0472">Membrane</keyword>
<gene>
    <name evidence="14" type="ORF">PFCIRM138_09785</name>
</gene>
<comment type="catalytic activity">
    <reaction evidence="1">
        <text>ATP + protein L-histidine = ADP + protein N-phospho-L-histidine.</text>
        <dbReference type="EC" id="2.7.13.3"/>
    </reaction>
</comment>
<evidence type="ECO:0000256" key="3">
    <source>
        <dbReference type="ARBA" id="ARBA00012438"/>
    </source>
</evidence>
<proteinExistence type="predicted"/>
<comment type="subcellular location">
    <subcellularLocation>
        <location evidence="2">Cell membrane</location>
    </subcellularLocation>
</comment>
<keyword evidence="8 11" id="KW-1133">Transmembrane helix</keyword>
<evidence type="ECO:0000256" key="7">
    <source>
        <dbReference type="ARBA" id="ARBA00022777"/>
    </source>
</evidence>
<evidence type="ECO:0000256" key="4">
    <source>
        <dbReference type="ARBA" id="ARBA00022553"/>
    </source>
</evidence>
<evidence type="ECO:0000256" key="8">
    <source>
        <dbReference type="ARBA" id="ARBA00022989"/>
    </source>
</evidence>
<evidence type="ECO:0000259" key="12">
    <source>
        <dbReference type="PROSITE" id="PS50109"/>
    </source>
</evidence>
<dbReference type="InterPro" id="IPR036890">
    <property type="entry name" value="HATPase_C_sf"/>
</dbReference>
<dbReference type="CDD" id="cd00082">
    <property type="entry name" value="HisKA"/>
    <property type="match status" value="1"/>
</dbReference>
<evidence type="ECO:0000256" key="9">
    <source>
        <dbReference type="ARBA" id="ARBA00023012"/>
    </source>
</evidence>
<dbReference type="InterPro" id="IPR003660">
    <property type="entry name" value="HAMP_dom"/>
</dbReference>
<feature type="domain" description="Histidine kinase" evidence="12">
    <location>
        <begin position="257"/>
        <end position="466"/>
    </location>
</feature>